<evidence type="ECO:0000313" key="1">
    <source>
        <dbReference type="EMBL" id="CAD2092935.1"/>
    </source>
</evidence>
<reference evidence="1 2" key="1">
    <citation type="submission" date="2020-08" db="EMBL/GenBank/DDBJ databases">
        <authorList>
            <person name="Ramaprasad A."/>
        </authorList>
    </citation>
    <scope>NUCLEOTIDE SEQUENCE [LARGE SCALE GENOMIC DNA]</scope>
</reference>
<dbReference type="AlphaFoldDB" id="A0A6V7S5N9"/>
<dbReference type="Proteomes" id="UP000515308">
    <property type="component" value="Chromosome PVLDE_10"/>
</dbReference>
<protein>
    <submittedName>
        <fullName evidence="1">Fam-c protein</fullName>
    </submittedName>
</protein>
<evidence type="ECO:0000313" key="2">
    <source>
        <dbReference type="Proteomes" id="UP000515308"/>
    </source>
</evidence>
<sequence>MQCLKISVKLKTYQIKTYIEKYRSLSEHNIEDDCTLGSITIQEPSDNNKTETISDNKKLKGGNIADWKYSHVFSATDSELLNILSQLKEKLETNHKMVNQANNLHIIVTFSDTKLKNEQNNSS</sequence>
<organism evidence="1 2">
    <name type="scientific">Plasmodium vinckei lentum</name>
    <dbReference type="NCBI Taxonomy" id="138297"/>
    <lineage>
        <taxon>Eukaryota</taxon>
        <taxon>Sar</taxon>
        <taxon>Alveolata</taxon>
        <taxon>Apicomplexa</taxon>
        <taxon>Aconoidasida</taxon>
        <taxon>Haemosporida</taxon>
        <taxon>Plasmodiidae</taxon>
        <taxon>Plasmodium</taxon>
        <taxon>Plasmodium (Vinckeia)</taxon>
    </lineage>
</organism>
<gene>
    <name evidence="1" type="ORF">PVLDE_1000120</name>
</gene>
<proteinExistence type="predicted"/>
<accession>A0A6V7S5N9</accession>
<name>A0A6V7S5N9_PLAVN</name>
<dbReference type="EMBL" id="LR865372">
    <property type="protein sequence ID" value="CAD2092935.1"/>
    <property type="molecule type" value="Genomic_DNA"/>
</dbReference>
<dbReference type="VEuPathDB" id="PlasmoDB:PVLDE_1000120"/>